<dbReference type="GO" id="GO:0008977">
    <property type="term" value="F:prephenate dehydrogenase (NAD+) activity"/>
    <property type="evidence" value="ECO:0007669"/>
    <property type="project" value="InterPro"/>
</dbReference>
<dbReference type="InterPro" id="IPR046826">
    <property type="entry name" value="PDH_N"/>
</dbReference>
<dbReference type="Gene3D" id="3.40.50.720">
    <property type="entry name" value="NAD(P)-binding Rossmann-like Domain"/>
    <property type="match status" value="1"/>
</dbReference>
<gene>
    <name evidence="3" type="ORF">LCGC14_0853710</name>
</gene>
<dbReference type="InterPro" id="IPR003099">
    <property type="entry name" value="Prephen_DH"/>
</dbReference>
<dbReference type="InterPro" id="IPR036291">
    <property type="entry name" value="NAD(P)-bd_dom_sf"/>
</dbReference>
<accession>A0A0F9P9H7</accession>
<proteinExistence type="predicted"/>
<dbReference type="GO" id="GO:0070403">
    <property type="term" value="F:NAD+ binding"/>
    <property type="evidence" value="ECO:0007669"/>
    <property type="project" value="InterPro"/>
</dbReference>
<dbReference type="AlphaFoldDB" id="A0A0F9P9H7"/>
<dbReference type="EMBL" id="LAZR01002558">
    <property type="protein sequence ID" value="KKN28485.1"/>
    <property type="molecule type" value="Genomic_DNA"/>
</dbReference>
<evidence type="ECO:0000313" key="3">
    <source>
        <dbReference type="EMBL" id="KKN28485.1"/>
    </source>
</evidence>
<dbReference type="SUPFAM" id="SSF48179">
    <property type="entry name" value="6-phosphogluconate dehydrogenase C-terminal domain-like"/>
    <property type="match status" value="1"/>
</dbReference>
<evidence type="ECO:0000259" key="2">
    <source>
        <dbReference type="PROSITE" id="PS51176"/>
    </source>
</evidence>
<protein>
    <recommendedName>
        <fullName evidence="2">Prephenate/arogenate dehydrogenase domain-containing protein</fullName>
    </recommendedName>
</protein>
<dbReference type="PROSITE" id="PS51176">
    <property type="entry name" value="PDH_ADH"/>
    <property type="match status" value="1"/>
</dbReference>
<dbReference type="GO" id="GO:0004665">
    <property type="term" value="F:prephenate dehydrogenase (NADP+) activity"/>
    <property type="evidence" value="ECO:0007669"/>
    <property type="project" value="InterPro"/>
</dbReference>
<sequence>MNFVSPSFTIIGFGAFGKLLAQLLAPMGSIFIYDQRPEVSADVEGTGFQLISHPRQIHSEIVIIAVPLQGLTDSLLEVGPHLGAGQVVIDVCSVKEEPARLMQELLPQDVEIIACHPMFGPASAANGIAGLQVVFCPLRGKTWRRIAAILRKLHLTVSVMTAEEHDRHAALSQGLMHLIAHAILPLGEPPAVRTRSHDLLCEAIKMVAYDSPEVFETITRGNRYIAEVRSKLIRGLEGVSG</sequence>
<organism evidence="3">
    <name type="scientific">marine sediment metagenome</name>
    <dbReference type="NCBI Taxonomy" id="412755"/>
    <lineage>
        <taxon>unclassified sequences</taxon>
        <taxon>metagenomes</taxon>
        <taxon>ecological metagenomes</taxon>
    </lineage>
</organism>
<dbReference type="PANTHER" id="PTHR21363:SF0">
    <property type="entry name" value="PREPHENATE DEHYDROGENASE [NADP(+)]"/>
    <property type="match status" value="1"/>
</dbReference>
<dbReference type="InterPro" id="IPR008927">
    <property type="entry name" value="6-PGluconate_DH-like_C_sf"/>
</dbReference>
<dbReference type="Pfam" id="PF02153">
    <property type="entry name" value="PDH_N"/>
    <property type="match status" value="1"/>
</dbReference>
<feature type="domain" description="Prephenate/arogenate dehydrogenase" evidence="2">
    <location>
        <begin position="6"/>
        <end position="241"/>
    </location>
</feature>
<dbReference type="GO" id="GO:0006571">
    <property type="term" value="P:tyrosine biosynthetic process"/>
    <property type="evidence" value="ECO:0007669"/>
    <property type="project" value="InterPro"/>
</dbReference>
<keyword evidence="1" id="KW-0560">Oxidoreductase</keyword>
<reference evidence="3" key="1">
    <citation type="journal article" date="2015" name="Nature">
        <title>Complex archaea that bridge the gap between prokaryotes and eukaryotes.</title>
        <authorList>
            <person name="Spang A."/>
            <person name="Saw J.H."/>
            <person name="Jorgensen S.L."/>
            <person name="Zaremba-Niedzwiedzka K."/>
            <person name="Martijn J."/>
            <person name="Lind A.E."/>
            <person name="van Eijk R."/>
            <person name="Schleper C."/>
            <person name="Guy L."/>
            <person name="Ettema T.J."/>
        </authorList>
    </citation>
    <scope>NUCLEOTIDE SEQUENCE</scope>
</reference>
<evidence type="ECO:0000256" key="1">
    <source>
        <dbReference type="ARBA" id="ARBA00023002"/>
    </source>
</evidence>
<comment type="caution">
    <text evidence="3">The sequence shown here is derived from an EMBL/GenBank/DDBJ whole genome shotgun (WGS) entry which is preliminary data.</text>
</comment>
<name>A0A0F9P9H7_9ZZZZ</name>
<dbReference type="InterPro" id="IPR050812">
    <property type="entry name" value="Preph/Arog_dehydrog"/>
</dbReference>
<dbReference type="PANTHER" id="PTHR21363">
    <property type="entry name" value="PREPHENATE DEHYDROGENASE"/>
    <property type="match status" value="1"/>
</dbReference>
<dbReference type="SUPFAM" id="SSF51735">
    <property type="entry name" value="NAD(P)-binding Rossmann-fold domains"/>
    <property type="match status" value="1"/>
</dbReference>